<dbReference type="Pfam" id="PF01595">
    <property type="entry name" value="CNNM"/>
    <property type="match status" value="1"/>
</dbReference>
<dbReference type="CDD" id="cd04590">
    <property type="entry name" value="CBS_pair_CorC_HlyC_assoc"/>
    <property type="match status" value="1"/>
</dbReference>
<evidence type="ECO:0000256" key="1">
    <source>
        <dbReference type="ARBA" id="ARBA00004651"/>
    </source>
</evidence>
<dbReference type="EMBL" id="CAEZZD010000059">
    <property type="protein sequence ID" value="CAB4747129.1"/>
    <property type="molecule type" value="Genomic_DNA"/>
</dbReference>
<evidence type="ECO:0000313" key="16">
    <source>
        <dbReference type="EMBL" id="CAB5027914.1"/>
    </source>
</evidence>
<feature type="domain" description="CBS" evidence="9">
    <location>
        <begin position="218"/>
        <end position="277"/>
    </location>
</feature>
<feature type="domain" description="CNNM transmembrane" evidence="10">
    <location>
        <begin position="1"/>
        <end position="199"/>
    </location>
</feature>
<evidence type="ECO:0000313" key="11">
    <source>
        <dbReference type="EMBL" id="CAB4330519.1"/>
    </source>
</evidence>
<dbReference type="SUPFAM" id="SSF54631">
    <property type="entry name" value="CBS-domain pair"/>
    <property type="match status" value="1"/>
</dbReference>
<dbReference type="InterPro" id="IPR036318">
    <property type="entry name" value="FAD-bd_PCMH-like_sf"/>
</dbReference>
<dbReference type="PANTHER" id="PTHR43099">
    <property type="entry name" value="UPF0053 PROTEIN YRKA"/>
    <property type="match status" value="1"/>
</dbReference>
<dbReference type="Pfam" id="PF00571">
    <property type="entry name" value="CBS"/>
    <property type="match status" value="2"/>
</dbReference>
<organism evidence="14">
    <name type="scientific">freshwater metagenome</name>
    <dbReference type="NCBI Taxonomy" id="449393"/>
    <lineage>
        <taxon>unclassified sequences</taxon>
        <taxon>metagenomes</taxon>
        <taxon>ecological metagenomes</taxon>
    </lineage>
</organism>
<evidence type="ECO:0000256" key="3">
    <source>
        <dbReference type="ARBA" id="ARBA00022692"/>
    </source>
</evidence>
<dbReference type="EMBL" id="CAFBPK010000028">
    <property type="protein sequence ID" value="CAB5027914.1"/>
    <property type="molecule type" value="Genomic_DNA"/>
</dbReference>
<dbReference type="Gene3D" id="3.10.580.10">
    <property type="entry name" value="CBS-domain"/>
    <property type="match status" value="1"/>
</dbReference>
<evidence type="ECO:0000256" key="5">
    <source>
        <dbReference type="ARBA" id="ARBA00022989"/>
    </source>
</evidence>
<evidence type="ECO:0000256" key="6">
    <source>
        <dbReference type="ARBA" id="ARBA00023122"/>
    </source>
</evidence>
<evidence type="ECO:0000313" key="13">
    <source>
        <dbReference type="EMBL" id="CAB4747129.1"/>
    </source>
</evidence>
<dbReference type="InterPro" id="IPR046342">
    <property type="entry name" value="CBS_dom_sf"/>
</dbReference>
<dbReference type="PROSITE" id="PS51846">
    <property type="entry name" value="CNNM"/>
    <property type="match status" value="1"/>
</dbReference>
<evidence type="ECO:0000256" key="2">
    <source>
        <dbReference type="ARBA" id="ARBA00022475"/>
    </source>
</evidence>
<dbReference type="Gene3D" id="3.30.465.10">
    <property type="match status" value="1"/>
</dbReference>
<feature type="transmembrane region" description="Helical" evidence="8">
    <location>
        <begin position="136"/>
        <end position="158"/>
    </location>
</feature>
<dbReference type="SMART" id="SM00116">
    <property type="entry name" value="CBS"/>
    <property type="match status" value="2"/>
</dbReference>
<keyword evidence="2" id="KW-1003">Cell membrane</keyword>
<protein>
    <submittedName>
        <fullName evidence="14">Unannotated protein</fullName>
    </submittedName>
</protein>
<dbReference type="InterPro" id="IPR051676">
    <property type="entry name" value="UPF0053_domain"/>
</dbReference>
<dbReference type="InterPro" id="IPR002550">
    <property type="entry name" value="CNNM"/>
</dbReference>
<keyword evidence="4" id="KW-0677">Repeat</keyword>
<evidence type="ECO:0000259" key="9">
    <source>
        <dbReference type="PROSITE" id="PS51371"/>
    </source>
</evidence>
<evidence type="ECO:0000256" key="4">
    <source>
        <dbReference type="ARBA" id="ARBA00022737"/>
    </source>
</evidence>
<evidence type="ECO:0000259" key="10">
    <source>
        <dbReference type="PROSITE" id="PS51846"/>
    </source>
</evidence>
<keyword evidence="6" id="KW-0129">CBS domain</keyword>
<keyword evidence="3 8" id="KW-0812">Transmembrane</keyword>
<feature type="transmembrane region" description="Helical" evidence="8">
    <location>
        <begin position="6"/>
        <end position="31"/>
    </location>
</feature>
<dbReference type="InterPro" id="IPR000644">
    <property type="entry name" value="CBS_dom"/>
</dbReference>
<dbReference type="PANTHER" id="PTHR43099:SF5">
    <property type="entry name" value="HLYC_CORC FAMILY TRANSPORTER"/>
    <property type="match status" value="1"/>
</dbReference>
<accession>A0A6J6YSD2</accession>
<reference evidence="14" key="1">
    <citation type="submission" date="2020-05" db="EMBL/GenBank/DDBJ databases">
        <authorList>
            <person name="Chiriac C."/>
            <person name="Salcher M."/>
            <person name="Ghai R."/>
            <person name="Kavagutti S V."/>
        </authorList>
    </citation>
    <scope>NUCLEOTIDE SEQUENCE</scope>
</reference>
<feature type="domain" description="CBS" evidence="9">
    <location>
        <begin position="282"/>
        <end position="339"/>
    </location>
</feature>
<evidence type="ECO:0000256" key="8">
    <source>
        <dbReference type="SAM" id="Phobius"/>
    </source>
</evidence>
<comment type="subcellular location">
    <subcellularLocation>
        <location evidence="1">Cell membrane</location>
        <topology evidence="1">Multi-pass membrane protein</topology>
    </subcellularLocation>
</comment>
<dbReference type="EMBL" id="CAFBIX010000017">
    <property type="protein sequence ID" value="CAB4847536.1"/>
    <property type="molecule type" value="Genomic_DNA"/>
</dbReference>
<dbReference type="AlphaFoldDB" id="A0A6J6YSD2"/>
<dbReference type="EMBL" id="CAESAI010000024">
    <property type="protein sequence ID" value="CAB4341254.1"/>
    <property type="molecule type" value="Genomic_DNA"/>
</dbReference>
<evidence type="ECO:0000313" key="12">
    <source>
        <dbReference type="EMBL" id="CAB4341254.1"/>
    </source>
</evidence>
<sequence>MNALLPIFGTVFVFMAVGAVFVAAETALITLRESQVTKLAETGGRRGRRLAKLVENPNRFLAAGQVGVTLAGFISAAYGEKRLAPIVVPWLEGFGLSTGVAETFSFIASTVVVAYLALVFAELVPKRLALQHSERYALFLAGPIDVMAKLFAPFIALLSASTDVVVRVLGGNPNAKKEQISGEELRGMVAMHQDLTHAERELIDDVFNAGDREIREIMIPRTEVAFLDADLPVYKAVKIVADKPHSRYPVSDDSEDDVLGFVHVRDLLDPEIRERSIRVGDLVRDVARLPGTKRVIPALTDMRATNAHMAIVVDEYGGTAGIITMEDLVEELVGDIRDEYDTDASEGVIPPGKDVVVDGLLNLDDFLEETLMELPEGPYDTAAGFMAAQLGRIPMVGDEIVIEAGTLSVLEMDGRRVSRIRVLRSATIGE</sequence>
<dbReference type="EMBL" id="CAFAAO010000018">
    <property type="protein sequence ID" value="CAB4810158.1"/>
    <property type="molecule type" value="Genomic_DNA"/>
</dbReference>
<evidence type="ECO:0000256" key="7">
    <source>
        <dbReference type="ARBA" id="ARBA00023136"/>
    </source>
</evidence>
<dbReference type="GO" id="GO:0050660">
    <property type="term" value="F:flavin adenine dinucleotide binding"/>
    <property type="evidence" value="ECO:0007669"/>
    <property type="project" value="InterPro"/>
</dbReference>
<dbReference type="SUPFAM" id="SSF56176">
    <property type="entry name" value="FAD-binding/transporter-associated domain-like"/>
    <property type="match status" value="1"/>
</dbReference>
<dbReference type="SMART" id="SM01091">
    <property type="entry name" value="CorC_HlyC"/>
    <property type="match status" value="1"/>
</dbReference>
<dbReference type="EMBL" id="CAESAD010000001">
    <property type="protein sequence ID" value="CAB4330519.1"/>
    <property type="molecule type" value="Genomic_DNA"/>
</dbReference>
<dbReference type="InterPro" id="IPR016169">
    <property type="entry name" value="FAD-bd_PCMH_sub2"/>
</dbReference>
<dbReference type="FunFam" id="3.10.580.10:FF:000002">
    <property type="entry name" value="Magnesium/cobalt efflux protein CorC"/>
    <property type="match status" value="1"/>
</dbReference>
<evidence type="ECO:0000313" key="14">
    <source>
        <dbReference type="EMBL" id="CAB4810158.1"/>
    </source>
</evidence>
<dbReference type="InterPro" id="IPR044751">
    <property type="entry name" value="Ion_transp-like_CBS"/>
</dbReference>
<keyword evidence="7 8" id="KW-0472">Membrane</keyword>
<proteinExistence type="predicted"/>
<gene>
    <name evidence="13" type="ORF">UFOPK2824_00501</name>
    <name evidence="14" type="ORF">UFOPK3037_01236</name>
    <name evidence="15" type="ORF">UFOPK3278_00604</name>
    <name evidence="12" type="ORF">UFOPK3406_01017</name>
    <name evidence="11" type="ORF">UFOPK3925_00130</name>
    <name evidence="16" type="ORF">UFOPK4097_01375</name>
</gene>
<name>A0A6J6YSD2_9ZZZZ</name>
<dbReference type="Pfam" id="PF03471">
    <property type="entry name" value="CorC_HlyC"/>
    <property type="match status" value="1"/>
</dbReference>
<keyword evidence="5 8" id="KW-1133">Transmembrane helix</keyword>
<feature type="transmembrane region" description="Helical" evidence="8">
    <location>
        <begin position="99"/>
        <end position="124"/>
    </location>
</feature>
<dbReference type="InterPro" id="IPR005170">
    <property type="entry name" value="Transptr-assoc_dom"/>
</dbReference>
<dbReference type="PROSITE" id="PS51371">
    <property type="entry name" value="CBS"/>
    <property type="match status" value="2"/>
</dbReference>
<dbReference type="GO" id="GO:0005886">
    <property type="term" value="C:plasma membrane"/>
    <property type="evidence" value="ECO:0007669"/>
    <property type="project" value="UniProtKB-SubCell"/>
</dbReference>
<evidence type="ECO:0000313" key="15">
    <source>
        <dbReference type="EMBL" id="CAB4847536.1"/>
    </source>
</evidence>